<gene>
    <name evidence="1" type="ORF">HJG44_08285</name>
</gene>
<evidence type="ECO:0000313" key="2">
    <source>
        <dbReference type="Proteomes" id="UP000564885"/>
    </source>
</evidence>
<protein>
    <submittedName>
        <fullName evidence="1">Uncharacterized protein</fullName>
    </submittedName>
</protein>
<dbReference type="EMBL" id="JABEPP010000002">
    <property type="protein sequence ID" value="NNM72390.1"/>
    <property type="molecule type" value="Genomic_DNA"/>
</dbReference>
<dbReference type="RefSeq" id="WP_171217863.1">
    <property type="nucleotide sequence ID" value="NZ_JABEPP010000002.1"/>
</dbReference>
<reference evidence="1 2" key="1">
    <citation type="submission" date="2020-04" db="EMBL/GenBank/DDBJ databases">
        <title>Enterovirga sp. isolate from soil.</title>
        <authorList>
            <person name="Chea S."/>
            <person name="Kim D.-U."/>
        </authorList>
    </citation>
    <scope>NUCLEOTIDE SEQUENCE [LARGE SCALE GENOMIC DNA]</scope>
    <source>
        <strain evidence="1 2">DB1703</strain>
    </source>
</reference>
<dbReference type="AlphaFoldDB" id="A0A849I8J4"/>
<accession>A0A849I8J4</accession>
<keyword evidence="2" id="KW-1185">Reference proteome</keyword>
<dbReference type="Proteomes" id="UP000564885">
    <property type="component" value="Unassembled WGS sequence"/>
</dbReference>
<comment type="caution">
    <text evidence="1">The sequence shown here is derived from an EMBL/GenBank/DDBJ whole genome shotgun (WGS) entry which is preliminary data.</text>
</comment>
<proteinExistence type="predicted"/>
<evidence type="ECO:0000313" key="1">
    <source>
        <dbReference type="EMBL" id="NNM72390.1"/>
    </source>
</evidence>
<name>A0A849I8J4_9HYPH</name>
<sequence length="84" mass="9591">MDDDIRAELIAEIESFRAELKLRAEAHARRLNAVGALDLPAPELARLDLPEARTLIAKRYAEVKYEHRLAEVERRLAELEARDG</sequence>
<organism evidence="1 2">
    <name type="scientific">Enterovirga aerilata</name>
    <dbReference type="NCBI Taxonomy" id="2730920"/>
    <lineage>
        <taxon>Bacteria</taxon>
        <taxon>Pseudomonadati</taxon>
        <taxon>Pseudomonadota</taxon>
        <taxon>Alphaproteobacteria</taxon>
        <taxon>Hyphomicrobiales</taxon>
        <taxon>Methylobacteriaceae</taxon>
        <taxon>Enterovirga</taxon>
    </lineage>
</organism>